<dbReference type="Proteomes" id="UP000324748">
    <property type="component" value="Unassembled WGS sequence"/>
</dbReference>
<dbReference type="GO" id="GO:0005789">
    <property type="term" value="C:endoplasmic reticulum membrane"/>
    <property type="evidence" value="ECO:0007669"/>
    <property type="project" value="UniProtKB-SubCell"/>
</dbReference>
<comment type="subcellular location">
    <subcellularLocation>
        <location evidence="1">Endoplasmic reticulum membrane</location>
        <topology evidence="1">Multi-pass membrane protein</topology>
    </subcellularLocation>
</comment>
<evidence type="ECO:0000256" key="7">
    <source>
        <dbReference type="SAM" id="Phobius"/>
    </source>
</evidence>
<gene>
    <name evidence="8" type="ORF">PGT21_003171</name>
</gene>
<feature type="transmembrane region" description="Helical" evidence="7">
    <location>
        <begin position="20"/>
        <end position="38"/>
    </location>
</feature>
<reference evidence="8 9" key="1">
    <citation type="submission" date="2019-05" db="EMBL/GenBank/DDBJ databases">
        <title>Emergence of the Ug99 lineage of the wheat stem rust pathogen through somatic hybridization.</title>
        <authorList>
            <person name="Li F."/>
            <person name="Upadhyaya N.M."/>
            <person name="Sperschneider J."/>
            <person name="Matny O."/>
            <person name="Nguyen-Phuc H."/>
            <person name="Mago R."/>
            <person name="Raley C."/>
            <person name="Miller M.E."/>
            <person name="Silverstein K.A.T."/>
            <person name="Henningsen E."/>
            <person name="Hirsch C.D."/>
            <person name="Visser B."/>
            <person name="Pretorius Z.A."/>
            <person name="Steffenson B.J."/>
            <person name="Schwessinger B."/>
            <person name="Dodds P.N."/>
            <person name="Figueroa M."/>
        </authorList>
    </citation>
    <scope>NUCLEOTIDE SEQUENCE [LARGE SCALE GENOMIC DNA]</scope>
    <source>
        <strain evidence="8">21-0</strain>
    </source>
</reference>
<keyword evidence="6 7" id="KW-0472">Membrane</keyword>
<dbReference type="Pfam" id="PF05620">
    <property type="entry name" value="TMEM208_SND2"/>
    <property type="match status" value="1"/>
</dbReference>
<evidence type="ECO:0000313" key="9">
    <source>
        <dbReference type="Proteomes" id="UP000324748"/>
    </source>
</evidence>
<dbReference type="PANTHER" id="PTHR13505">
    <property type="entry name" value="TRANSMEMBRANE PROTEIN 208"/>
    <property type="match status" value="1"/>
</dbReference>
<evidence type="ECO:0000256" key="3">
    <source>
        <dbReference type="ARBA" id="ARBA00022692"/>
    </source>
</evidence>
<evidence type="ECO:0000256" key="5">
    <source>
        <dbReference type="ARBA" id="ARBA00022989"/>
    </source>
</evidence>
<feature type="transmembrane region" description="Helical" evidence="7">
    <location>
        <begin position="47"/>
        <end position="65"/>
    </location>
</feature>
<comment type="caution">
    <text evidence="8">The sequence shown here is derived from an EMBL/GenBank/DDBJ whole genome shotgun (WGS) entry which is preliminary data.</text>
</comment>
<dbReference type="OrthoDB" id="2505843at2759"/>
<feature type="transmembrane region" description="Helical" evidence="7">
    <location>
        <begin position="101"/>
        <end position="127"/>
    </location>
</feature>
<evidence type="ECO:0000256" key="2">
    <source>
        <dbReference type="ARBA" id="ARBA00009950"/>
    </source>
</evidence>
<protein>
    <recommendedName>
        <fullName evidence="10">DUF788-domain-containing protein</fullName>
    </recommendedName>
</protein>
<accession>A0A5B0MAJ9</accession>
<evidence type="ECO:0000256" key="4">
    <source>
        <dbReference type="ARBA" id="ARBA00022824"/>
    </source>
</evidence>
<dbReference type="InterPro" id="IPR008506">
    <property type="entry name" value="SND2/TMEM208"/>
</dbReference>
<evidence type="ECO:0000313" key="8">
    <source>
        <dbReference type="EMBL" id="KAA1073193.1"/>
    </source>
</evidence>
<dbReference type="AlphaFoldDB" id="A0A5B0MAJ9"/>
<sequence>MAKANLKRLSDSNRGVLQMLSKLLIGSNAIHLLSILVFPSQKMMSRYGLYYLFSSVLSYLSYSFLSATGSPQRTGGGATQTPDDLSTGIHQYIVDYCYISVFVWLTTGLISKSFWMAYWIIPLYGLYKAFRIARRLFFS</sequence>
<keyword evidence="5 7" id="KW-1133">Transmembrane helix</keyword>
<keyword evidence="3 7" id="KW-0812">Transmembrane</keyword>
<dbReference type="EMBL" id="VSWC01000158">
    <property type="protein sequence ID" value="KAA1073193.1"/>
    <property type="molecule type" value="Genomic_DNA"/>
</dbReference>
<evidence type="ECO:0000256" key="1">
    <source>
        <dbReference type="ARBA" id="ARBA00004477"/>
    </source>
</evidence>
<evidence type="ECO:0000256" key="6">
    <source>
        <dbReference type="ARBA" id="ARBA00023136"/>
    </source>
</evidence>
<comment type="similarity">
    <text evidence="2">Belongs to the TMEM208 family.</text>
</comment>
<evidence type="ECO:0008006" key="10">
    <source>
        <dbReference type="Google" id="ProtNLM"/>
    </source>
</evidence>
<proteinExistence type="inferred from homology"/>
<dbReference type="PANTHER" id="PTHR13505:SF7">
    <property type="entry name" value="TRANSMEMBRANE PROTEIN 208"/>
    <property type="match status" value="1"/>
</dbReference>
<organism evidence="8 9">
    <name type="scientific">Puccinia graminis f. sp. tritici</name>
    <dbReference type="NCBI Taxonomy" id="56615"/>
    <lineage>
        <taxon>Eukaryota</taxon>
        <taxon>Fungi</taxon>
        <taxon>Dikarya</taxon>
        <taxon>Basidiomycota</taxon>
        <taxon>Pucciniomycotina</taxon>
        <taxon>Pucciniomycetes</taxon>
        <taxon>Pucciniales</taxon>
        <taxon>Pucciniaceae</taxon>
        <taxon>Puccinia</taxon>
    </lineage>
</organism>
<name>A0A5B0MAJ9_PUCGR</name>
<keyword evidence="9" id="KW-1185">Reference proteome</keyword>
<keyword evidence="4" id="KW-0256">Endoplasmic reticulum</keyword>
<dbReference type="GO" id="GO:0005773">
    <property type="term" value="C:vacuole"/>
    <property type="evidence" value="ECO:0007669"/>
    <property type="project" value="GOC"/>
</dbReference>
<dbReference type="GO" id="GO:0006624">
    <property type="term" value="P:vacuolar protein processing"/>
    <property type="evidence" value="ECO:0007669"/>
    <property type="project" value="TreeGrafter"/>
</dbReference>